<dbReference type="GO" id="GO:0034587">
    <property type="term" value="P:piRNA processing"/>
    <property type="evidence" value="ECO:0007669"/>
    <property type="project" value="TreeGrafter"/>
</dbReference>
<comment type="similarity">
    <text evidence="4">Belongs to the phospholipase D family. MitoPLD/Zucchini subfamily.</text>
</comment>
<dbReference type="Proteomes" id="UP001154078">
    <property type="component" value="Chromosome 1"/>
</dbReference>
<dbReference type="EMBL" id="OV121132">
    <property type="protein sequence ID" value="CAH0546144.1"/>
    <property type="molecule type" value="Genomic_DNA"/>
</dbReference>
<reference evidence="8" key="1">
    <citation type="submission" date="2021-12" db="EMBL/GenBank/DDBJ databases">
        <authorList>
            <person name="King R."/>
        </authorList>
    </citation>
    <scope>NUCLEOTIDE SEQUENCE</scope>
</reference>
<dbReference type="OrthoDB" id="5205528at2759"/>
<evidence type="ECO:0000313" key="9">
    <source>
        <dbReference type="Proteomes" id="UP001154078"/>
    </source>
</evidence>
<sequence length="244" mass="28648">MIRDLFKNKLWVLSSAALLVVPIYTWRKLYKSYKEDKINYEREVLFHKRHNCVVLYSPRKGMSGWPPHLTRIKANIKDGMSVLIEPIVYFINTAIKSIDIAVMILTCEGITNALIDASKRGIKVRILLNFEHAYNTSHLYRKMINEGVNIRFYVARHKEVSQSYSMMHYKYMLKDYCNTGGYVFMGSMNMSKSSFTNNFEDIVFTSTEYVVESVHENFEKCWQYVGEENKNDYNRTILLHSNLA</sequence>
<protein>
    <recommendedName>
        <fullName evidence="5">Mitochondrial cardiolipin hydrolase</fullName>
    </recommendedName>
    <alternativeName>
        <fullName evidence="6">Mitochondrial phospholipase</fullName>
    </alternativeName>
</protein>
<evidence type="ECO:0000256" key="3">
    <source>
        <dbReference type="ARBA" id="ARBA00023098"/>
    </source>
</evidence>
<dbReference type="InterPro" id="IPR001736">
    <property type="entry name" value="PLipase_D/transphosphatidylase"/>
</dbReference>
<evidence type="ECO:0000256" key="4">
    <source>
        <dbReference type="ARBA" id="ARBA00038012"/>
    </source>
</evidence>
<dbReference type="GO" id="GO:0005739">
    <property type="term" value="C:mitochondrion"/>
    <property type="evidence" value="ECO:0007669"/>
    <property type="project" value="TreeGrafter"/>
</dbReference>
<evidence type="ECO:0000259" key="7">
    <source>
        <dbReference type="PROSITE" id="PS50035"/>
    </source>
</evidence>
<keyword evidence="9" id="KW-1185">Reference proteome</keyword>
<evidence type="ECO:0000256" key="1">
    <source>
        <dbReference type="ARBA" id="ARBA00022801"/>
    </source>
</evidence>
<dbReference type="SUPFAM" id="SSF56024">
    <property type="entry name" value="Phospholipase D/nuclease"/>
    <property type="match status" value="1"/>
</dbReference>
<evidence type="ECO:0000256" key="5">
    <source>
        <dbReference type="ARBA" id="ARBA00040549"/>
    </source>
</evidence>
<evidence type="ECO:0000256" key="2">
    <source>
        <dbReference type="ARBA" id="ARBA00022963"/>
    </source>
</evidence>
<dbReference type="PANTHER" id="PTHR43856:SF1">
    <property type="entry name" value="MITOCHONDRIAL CARDIOLIPIN HYDROLASE"/>
    <property type="match status" value="1"/>
</dbReference>
<evidence type="ECO:0000256" key="6">
    <source>
        <dbReference type="ARBA" id="ARBA00043167"/>
    </source>
</evidence>
<feature type="domain" description="PLD phosphodiesterase" evidence="7">
    <location>
        <begin position="163"/>
        <end position="194"/>
    </location>
</feature>
<organism evidence="8 9">
    <name type="scientific">Brassicogethes aeneus</name>
    <name type="common">Rape pollen beetle</name>
    <name type="synonym">Meligethes aeneus</name>
    <dbReference type="NCBI Taxonomy" id="1431903"/>
    <lineage>
        <taxon>Eukaryota</taxon>
        <taxon>Metazoa</taxon>
        <taxon>Ecdysozoa</taxon>
        <taxon>Arthropoda</taxon>
        <taxon>Hexapoda</taxon>
        <taxon>Insecta</taxon>
        <taxon>Pterygota</taxon>
        <taxon>Neoptera</taxon>
        <taxon>Endopterygota</taxon>
        <taxon>Coleoptera</taxon>
        <taxon>Polyphaga</taxon>
        <taxon>Cucujiformia</taxon>
        <taxon>Nitidulidae</taxon>
        <taxon>Meligethinae</taxon>
        <taxon>Brassicogethes</taxon>
    </lineage>
</organism>
<dbReference type="AlphaFoldDB" id="A0A9P0AR19"/>
<dbReference type="Pfam" id="PF13091">
    <property type="entry name" value="PLDc_2"/>
    <property type="match status" value="1"/>
</dbReference>
<proteinExistence type="inferred from homology"/>
<dbReference type="InterPro" id="IPR051406">
    <property type="entry name" value="PLD_domain"/>
</dbReference>
<accession>A0A9P0AR19</accession>
<dbReference type="GO" id="GO:0016042">
    <property type="term" value="P:lipid catabolic process"/>
    <property type="evidence" value="ECO:0007669"/>
    <property type="project" value="UniProtKB-KW"/>
</dbReference>
<dbReference type="GO" id="GO:0016891">
    <property type="term" value="F:RNA endonuclease activity producing 5'-phosphomonoesters, hydrolytic mechanism"/>
    <property type="evidence" value="ECO:0007669"/>
    <property type="project" value="TreeGrafter"/>
</dbReference>
<evidence type="ECO:0000313" key="8">
    <source>
        <dbReference type="EMBL" id="CAH0546144.1"/>
    </source>
</evidence>
<keyword evidence="3" id="KW-0443">Lipid metabolism</keyword>
<dbReference type="InterPro" id="IPR025202">
    <property type="entry name" value="PLD-like_dom"/>
</dbReference>
<keyword evidence="1" id="KW-0378">Hydrolase</keyword>
<dbReference type="PROSITE" id="PS50035">
    <property type="entry name" value="PLD"/>
    <property type="match status" value="1"/>
</dbReference>
<dbReference type="Gene3D" id="3.30.870.10">
    <property type="entry name" value="Endonuclease Chain A"/>
    <property type="match status" value="1"/>
</dbReference>
<name>A0A9P0AR19_BRAAE</name>
<gene>
    <name evidence="8" type="ORF">MELIAE_LOCUS376</name>
</gene>
<keyword evidence="2" id="KW-0442">Lipid degradation</keyword>
<dbReference type="PANTHER" id="PTHR43856">
    <property type="entry name" value="CARDIOLIPIN HYDROLASE"/>
    <property type="match status" value="1"/>
</dbReference>